<gene>
    <name evidence="2" type="ORF">EV702DRAFT_731739</name>
</gene>
<dbReference type="Proteomes" id="UP000714275">
    <property type="component" value="Unassembled WGS sequence"/>
</dbReference>
<evidence type="ECO:0000313" key="3">
    <source>
        <dbReference type="Proteomes" id="UP000714275"/>
    </source>
</evidence>
<dbReference type="EMBL" id="JABBWD010000008">
    <property type="protein sequence ID" value="KAG1780627.1"/>
    <property type="molecule type" value="Genomic_DNA"/>
</dbReference>
<sequence>MRERLYSTASSSLISPTQRSQPPLDTQIHRTSTPLTNKPTHLHPQEDTTSPNICPSTHRVSPWWPASAWNKLNFIAAASKYGAYPARARSANTRCNQLDNRHLRACLLLHQISPMAGNMYDVLTRCFSCSCMMCRRDSRGGKCGDDWECYFGWNQQLCLPAMHLFNHLLPFSSHKADLTVPPLHVQFMRAVTINASLSRISVWCECELIRPLQTAL</sequence>
<dbReference type="AlphaFoldDB" id="A0A9P7A2M8"/>
<feature type="compositionally biased region" description="Polar residues" evidence="1">
    <location>
        <begin position="7"/>
        <end position="39"/>
    </location>
</feature>
<proteinExistence type="predicted"/>
<evidence type="ECO:0000313" key="2">
    <source>
        <dbReference type="EMBL" id="KAG1780627.1"/>
    </source>
</evidence>
<keyword evidence="3" id="KW-1185">Reference proteome</keyword>
<feature type="region of interest" description="Disordered" evidence="1">
    <location>
        <begin position="1"/>
        <end position="52"/>
    </location>
</feature>
<reference evidence="2" key="1">
    <citation type="journal article" date="2020" name="New Phytol.">
        <title>Comparative genomics reveals dynamic genome evolution in host specialist ectomycorrhizal fungi.</title>
        <authorList>
            <person name="Lofgren L.A."/>
            <person name="Nguyen N.H."/>
            <person name="Vilgalys R."/>
            <person name="Ruytinx J."/>
            <person name="Liao H.L."/>
            <person name="Branco S."/>
            <person name="Kuo A."/>
            <person name="LaButti K."/>
            <person name="Lipzen A."/>
            <person name="Andreopoulos W."/>
            <person name="Pangilinan J."/>
            <person name="Riley R."/>
            <person name="Hundley H."/>
            <person name="Na H."/>
            <person name="Barry K."/>
            <person name="Grigoriev I.V."/>
            <person name="Stajich J.E."/>
            <person name="Kennedy P.G."/>
        </authorList>
    </citation>
    <scope>NUCLEOTIDE SEQUENCE</scope>
    <source>
        <strain evidence="2">DOB743</strain>
    </source>
</reference>
<comment type="caution">
    <text evidence="2">The sequence shown here is derived from an EMBL/GenBank/DDBJ whole genome shotgun (WGS) entry which is preliminary data.</text>
</comment>
<name>A0A9P7A2M8_9AGAM</name>
<dbReference type="OrthoDB" id="10606903at2759"/>
<evidence type="ECO:0000256" key="1">
    <source>
        <dbReference type="SAM" id="MobiDB-lite"/>
    </source>
</evidence>
<organism evidence="2 3">
    <name type="scientific">Suillus placidus</name>
    <dbReference type="NCBI Taxonomy" id="48579"/>
    <lineage>
        <taxon>Eukaryota</taxon>
        <taxon>Fungi</taxon>
        <taxon>Dikarya</taxon>
        <taxon>Basidiomycota</taxon>
        <taxon>Agaricomycotina</taxon>
        <taxon>Agaricomycetes</taxon>
        <taxon>Agaricomycetidae</taxon>
        <taxon>Boletales</taxon>
        <taxon>Suillineae</taxon>
        <taxon>Suillaceae</taxon>
        <taxon>Suillus</taxon>
    </lineage>
</organism>
<accession>A0A9P7A2M8</accession>
<protein>
    <submittedName>
        <fullName evidence="2">Uncharacterized protein</fullName>
    </submittedName>
</protein>